<protein>
    <submittedName>
        <fullName evidence="2">Uncharacterized protein</fullName>
    </submittedName>
</protein>
<comment type="caution">
    <text evidence="2">The sequence shown here is derived from an EMBL/GenBank/DDBJ whole genome shotgun (WGS) entry which is preliminary data.</text>
</comment>
<organism evidence="2 3">
    <name type="scientific">Trema orientale</name>
    <name type="common">Charcoal tree</name>
    <name type="synonym">Celtis orientalis</name>
    <dbReference type="NCBI Taxonomy" id="63057"/>
    <lineage>
        <taxon>Eukaryota</taxon>
        <taxon>Viridiplantae</taxon>
        <taxon>Streptophyta</taxon>
        <taxon>Embryophyta</taxon>
        <taxon>Tracheophyta</taxon>
        <taxon>Spermatophyta</taxon>
        <taxon>Magnoliopsida</taxon>
        <taxon>eudicotyledons</taxon>
        <taxon>Gunneridae</taxon>
        <taxon>Pentapetalae</taxon>
        <taxon>rosids</taxon>
        <taxon>fabids</taxon>
        <taxon>Rosales</taxon>
        <taxon>Cannabaceae</taxon>
        <taxon>Trema</taxon>
    </lineage>
</organism>
<reference evidence="3" key="1">
    <citation type="submission" date="2016-06" db="EMBL/GenBank/DDBJ databases">
        <title>Parallel loss of symbiosis genes in relatives of nitrogen-fixing non-legume Parasponia.</title>
        <authorList>
            <person name="Van Velzen R."/>
            <person name="Holmer R."/>
            <person name="Bu F."/>
            <person name="Rutten L."/>
            <person name="Van Zeijl A."/>
            <person name="Liu W."/>
            <person name="Santuari L."/>
            <person name="Cao Q."/>
            <person name="Sharma T."/>
            <person name="Shen D."/>
            <person name="Roswanjaya Y."/>
            <person name="Wardhani T."/>
            <person name="Kalhor M.S."/>
            <person name="Jansen J."/>
            <person name="Van den Hoogen J."/>
            <person name="Gungor B."/>
            <person name="Hartog M."/>
            <person name="Hontelez J."/>
            <person name="Verver J."/>
            <person name="Yang W.-C."/>
            <person name="Schijlen E."/>
            <person name="Repin R."/>
            <person name="Schilthuizen M."/>
            <person name="Schranz E."/>
            <person name="Heidstra R."/>
            <person name="Miyata K."/>
            <person name="Fedorova E."/>
            <person name="Kohlen W."/>
            <person name="Bisseling T."/>
            <person name="Smit S."/>
            <person name="Geurts R."/>
        </authorList>
    </citation>
    <scope>NUCLEOTIDE SEQUENCE [LARGE SCALE GENOMIC DNA]</scope>
    <source>
        <strain evidence="3">cv. RG33-2</strain>
    </source>
</reference>
<feature type="region of interest" description="Disordered" evidence="1">
    <location>
        <begin position="1"/>
        <end position="49"/>
    </location>
</feature>
<dbReference type="AlphaFoldDB" id="A0A2P5DK20"/>
<feature type="compositionally biased region" description="Basic residues" evidence="1">
    <location>
        <begin position="1"/>
        <end position="15"/>
    </location>
</feature>
<evidence type="ECO:0000313" key="3">
    <source>
        <dbReference type="Proteomes" id="UP000237000"/>
    </source>
</evidence>
<keyword evidence="3" id="KW-1185">Reference proteome</keyword>
<evidence type="ECO:0000313" key="2">
    <source>
        <dbReference type="EMBL" id="PON73647.1"/>
    </source>
</evidence>
<accession>A0A2P5DK20</accession>
<name>A0A2P5DK20_TREOI</name>
<dbReference type="EMBL" id="JXTC01000265">
    <property type="protein sequence ID" value="PON73647.1"/>
    <property type="molecule type" value="Genomic_DNA"/>
</dbReference>
<sequence>MEKVKLRLQFRRREKKDKSRGYQGRSRWQGHRFQIPDEDQGNRKNPCKK</sequence>
<gene>
    <name evidence="2" type="ORF">TorRG33x02_249050</name>
</gene>
<dbReference type="InParanoid" id="A0A2P5DK20"/>
<evidence type="ECO:0000256" key="1">
    <source>
        <dbReference type="SAM" id="MobiDB-lite"/>
    </source>
</evidence>
<proteinExistence type="predicted"/>
<dbReference type="Proteomes" id="UP000237000">
    <property type="component" value="Unassembled WGS sequence"/>
</dbReference>